<dbReference type="EMBL" id="JRAA01000002">
    <property type="protein sequence ID" value="KHF25175.1"/>
    <property type="molecule type" value="Genomic_DNA"/>
</dbReference>
<dbReference type="InterPro" id="IPR011761">
    <property type="entry name" value="ATP-grasp"/>
</dbReference>
<dbReference type="STRING" id="2340.JV46_09980"/>
<dbReference type="AlphaFoldDB" id="A0A0B0H7S9"/>
<keyword evidence="4" id="KW-0436">Ligase</keyword>
<comment type="caution">
    <text evidence="4">The sequence shown here is derived from an EMBL/GenBank/DDBJ whole genome shotgun (WGS) entry which is preliminary data.</text>
</comment>
<dbReference type="Pfam" id="PF02786">
    <property type="entry name" value="CPSase_L_D2"/>
    <property type="match status" value="1"/>
</dbReference>
<dbReference type="SUPFAM" id="SSF56059">
    <property type="entry name" value="Glutathione synthetase ATP-binding domain-like"/>
    <property type="match status" value="1"/>
</dbReference>
<organism evidence="4 5">
    <name type="scientific">Solemya velum gill symbiont</name>
    <dbReference type="NCBI Taxonomy" id="2340"/>
    <lineage>
        <taxon>Bacteria</taxon>
        <taxon>Pseudomonadati</taxon>
        <taxon>Pseudomonadota</taxon>
        <taxon>Gammaproteobacteria</taxon>
        <taxon>sulfur-oxidizing symbionts</taxon>
    </lineage>
</organism>
<dbReference type="Gene3D" id="3.30.1490.20">
    <property type="entry name" value="ATP-grasp fold, A domain"/>
    <property type="match status" value="1"/>
</dbReference>
<evidence type="ECO:0000313" key="5">
    <source>
        <dbReference type="Proteomes" id="UP000030856"/>
    </source>
</evidence>
<dbReference type="GO" id="GO:0005737">
    <property type="term" value="C:cytoplasm"/>
    <property type="evidence" value="ECO:0007669"/>
    <property type="project" value="TreeGrafter"/>
</dbReference>
<evidence type="ECO:0000259" key="3">
    <source>
        <dbReference type="PROSITE" id="PS50975"/>
    </source>
</evidence>
<sequence length="609" mass="68285">MQETFVQNQNGFRDGLQQPGQAITISFSVPEGNNDIKSLDEWLINRLEVEIDPEPDQTIGLIESKSKEVFSLFWRVLLLGRYFQQTARIPVFDPGIILSVSQSQDDQTKWQSRVAIPMIDNLSTNIIHKAYSSATELIHHVLNNSRSSDTPDEPYKILQENTLKPLQSMIRSGISTIPILKTAHQNHIPFRHLKSGVYQLGWGCNKRLIDRSSVDADSSIGVTFTHNKFQTATMIRMAGLPAPVHVMVKSYEEARQAADRLGWPLVVKPANLDRGEGVTVAIANDEKLEFAYKRASALSKSILVEREVPGVCYRVLITNGKMLYAIKRSPRSIEGDGRHKVTELVRMATEANDNKPPWLQEKPYPLDALALESMSLAGFTTDSIPEKGEWVPLRRIESTAWGGHIEEVTELVHPENLQIAEQAASLFRLSNAGIDIISSDISRPWYENQAIINEVNYAPYFGGNDIARSAMPAYLKTLIHGDGRIPIEIVLGKDSEMSEARSRQQALLKQGVDCHLTSHSETLKPDGQPMPFPFQSLFNRTSALLMNRHVEALVLSVQTDELLHTGLPVNQVDQLIHLNDEISDWKNPDVSSEATIQKLIEQIEHYLAT</sequence>
<dbReference type="GO" id="GO:0046872">
    <property type="term" value="F:metal ion binding"/>
    <property type="evidence" value="ECO:0007669"/>
    <property type="project" value="InterPro"/>
</dbReference>
<dbReference type="Proteomes" id="UP000030856">
    <property type="component" value="Unassembled WGS sequence"/>
</dbReference>
<dbReference type="OrthoDB" id="9803907at2"/>
<dbReference type="Gene3D" id="3.30.470.20">
    <property type="entry name" value="ATP-grasp fold, B domain"/>
    <property type="match status" value="1"/>
</dbReference>
<reference evidence="4 5" key="1">
    <citation type="journal article" date="2014" name="BMC Genomics">
        <title>The genome of the intracellular bacterium of the coastal bivalve, Solemya velum: a blueprint for thriving in and out of symbiosis.</title>
        <authorList>
            <person name="Dmytrenko O."/>
            <person name="Russell S.L."/>
            <person name="Loo W.T."/>
            <person name="Fontanez K.M."/>
            <person name="Liao L."/>
            <person name="Roeselers G."/>
            <person name="Sharma R."/>
            <person name="Stewart F.J."/>
            <person name="Newton I.L."/>
            <person name="Woyke T."/>
            <person name="Wu D."/>
            <person name="Lang J.M."/>
            <person name="Eisen J.A."/>
            <person name="Cavanaugh C.M."/>
        </authorList>
    </citation>
    <scope>NUCLEOTIDE SEQUENCE [LARGE SCALE GENOMIC DNA]</scope>
    <source>
        <strain evidence="4 5">WH</strain>
    </source>
</reference>
<dbReference type="InterPro" id="IPR013815">
    <property type="entry name" value="ATP_grasp_subdomain_1"/>
</dbReference>
<dbReference type="GO" id="GO:0018169">
    <property type="term" value="F:ribosomal S6-glutamic acid ligase activity"/>
    <property type="evidence" value="ECO:0007669"/>
    <property type="project" value="TreeGrafter"/>
</dbReference>
<name>A0A0B0H7S9_SOVGS</name>
<keyword evidence="2" id="KW-0067">ATP-binding</keyword>
<keyword evidence="5" id="KW-1185">Reference proteome</keyword>
<feature type="domain" description="ATP-grasp" evidence="3">
    <location>
        <begin position="232"/>
        <end position="438"/>
    </location>
</feature>
<dbReference type="PANTHER" id="PTHR21621:SF0">
    <property type="entry name" value="BETA-CITRYLGLUTAMATE SYNTHASE B-RELATED"/>
    <property type="match status" value="1"/>
</dbReference>
<dbReference type="PANTHER" id="PTHR21621">
    <property type="entry name" value="RIBOSOMAL PROTEIN S6 MODIFICATION PROTEIN"/>
    <property type="match status" value="1"/>
</dbReference>
<accession>A0A0B0H7S9</accession>
<dbReference type="PROSITE" id="PS50975">
    <property type="entry name" value="ATP_GRASP"/>
    <property type="match status" value="1"/>
</dbReference>
<protein>
    <submittedName>
        <fullName evidence="4">D-alanine-D-alanine ligase-like protein</fullName>
    </submittedName>
</protein>
<dbReference type="GO" id="GO:0005524">
    <property type="term" value="F:ATP binding"/>
    <property type="evidence" value="ECO:0007669"/>
    <property type="project" value="UniProtKB-UniRule"/>
</dbReference>
<dbReference type="InterPro" id="IPR005479">
    <property type="entry name" value="CPAse_ATP-bd"/>
</dbReference>
<keyword evidence="1" id="KW-0464">Manganese</keyword>
<evidence type="ECO:0000256" key="2">
    <source>
        <dbReference type="PROSITE-ProRule" id="PRU00409"/>
    </source>
</evidence>
<keyword evidence="2" id="KW-0547">Nucleotide-binding</keyword>
<proteinExistence type="predicted"/>
<dbReference type="eggNOG" id="COG0189">
    <property type="taxonomic scope" value="Bacteria"/>
</dbReference>
<evidence type="ECO:0000256" key="1">
    <source>
        <dbReference type="ARBA" id="ARBA00023211"/>
    </source>
</evidence>
<dbReference type="GO" id="GO:0009432">
    <property type="term" value="P:SOS response"/>
    <property type="evidence" value="ECO:0007669"/>
    <property type="project" value="TreeGrafter"/>
</dbReference>
<evidence type="ECO:0000313" key="4">
    <source>
        <dbReference type="EMBL" id="KHF25175.1"/>
    </source>
</evidence>
<gene>
    <name evidence="4" type="ORF">JV46_09980</name>
</gene>